<evidence type="ECO:0000313" key="3">
    <source>
        <dbReference type="Proteomes" id="UP000245207"/>
    </source>
</evidence>
<gene>
    <name evidence="2" type="ORF">CTI12_AA122210</name>
</gene>
<proteinExistence type="predicted"/>
<evidence type="ECO:0000256" key="1">
    <source>
        <dbReference type="SAM" id="MobiDB-lite"/>
    </source>
</evidence>
<dbReference type="Proteomes" id="UP000245207">
    <property type="component" value="Unassembled WGS sequence"/>
</dbReference>
<protein>
    <submittedName>
        <fullName evidence="2">Uncharacterized protein</fullName>
    </submittedName>
</protein>
<accession>A0A2U1PR87</accession>
<comment type="caution">
    <text evidence="2">The sequence shown here is derived from an EMBL/GenBank/DDBJ whole genome shotgun (WGS) entry which is preliminary data.</text>
</comment>
<evidence type="ECO:0000313" key="2">
    <source>
        <dbReference type="EMBL" id="PWA88237.1"/>
    </source>
</evidence>
<keyword evidence="3" id="KW-1185">Reference proteome</keyword>
<sequence>MATNKEESDALFWELVISYEDAELRGDKIIRADSNVVIAFRDENGFWREVVQTPELNKEPPNGDHKDITRKRDRDDDSTGANEFPNKHPAVTPTHVESSGAKN</sequence>
<feature type="compositionally biased region" description="Basic and acidic residues" evidence="1">
    <location>
        <begin position="56"/>
        <end position="77"/>
    </location>
</feature>
<dbReference type="AlphaFoldDB" id="A0A2U1PR87"/>
<reference evidence="2 3" key="1">
    <citation type="journal article" date="2018" name="Mol. Plant">
        <title>The genome of Artemisia annua provides insight into the evolution of Asteraceae family and artemisinin biosynthesis.</title>
        <authorList>
            <person name="Shen Q."/>
            <person name="Zhang L."/>
            <person name="Liao Z."/>
            <person name="Wang S."/>
            <person name="Yan T."/>
            <person name="Shi P."/>
            <person name="Liu M."/>
            <person name="Fu X."/>
            <person name="Pan Q."/>
            <person name="Wang Y."/>
            <person name="Lv Z."/>
            <person name="Lu X."/>
            <person name="Zhang F."/>
            <person name="Jiang W."/>
            <person name="Ma Y."/>
            <person name="Chen M."/>
            <person name="Hao X."/>
            <person name="Li L."/>
            <person name="Tang Y."/>
            <person name="Lv G."/>
            <person name="Zhou Y."/>
            <person name="Sun X."/>
            <person name="Brodelius P.E."/>
            <person name="Rose J.K.C."/>
            <person name="Tang K."/>
        </authorList>
    </citation>
    <scope>NUCLEOTIDE SEQUENCE [LARGE SCALE GENOMIC DNA]</scope>
    <source>
        <strain evidence="3">cv. Huhao1</strain>
        <tissue evidence="2">Leaf</tissue>
    </source>
</reference>
<organism evidence="2 3">
    <name type="scientific">Artemisia annua</name>
    <name type="common">Sweet wormwood</name>
    <dbReference type="NCBI Taxonomy" id="35608"/>
    <lineage>
        <taxon>Eukaryota</taxon>
        <taxon>Viridiplantae</taxon>
        <taxon>Streptophyta</taxon>
        <taxon>Embryophyta</taxon>
        <taxon>Tracheophyta</taxon>
        <taxon>Spermatophyta</taxon>
        <taxon>Magnoliopsida</taxon>
        <taxon>eudicotyledons</taxon>
        <taxon>Gunneridae</taxon>
        <taxon>Pentapetalae</taxon>
        <taxon>asterids</taxon>
        <taxon>campanulids</taxon>
        <taxon>Asterales</taxon>
        <taxon>Asteraceae</taxon>
        <taxon>Asteroideae</taxon>
        <taxon>Anthemideae</taxon>
        <taxon>Artemisiinae</taxon>
        <taxon>Artemisia</taxon>
    </lineage>
</organism>
<feature type="region of interest" description="Disordered" evidence="1">
    <location>
        <begin position="51"/>
        <end position="103"/>
    </location>
</feature>
<dbReference type="EMBL" id="PKPP01000831">
    <property type="protein sequence ID" value="PWA88237.1"/>
    <property type="molecule type" value="Genomic_DNA"/>
</dbReference>
<name>A0A2U1PR87_ARTAN</name>